<protein>
    <submittedName>
        <fullName evidence="5">Recombinase family protein</fullName>
    </submittedName>
</protein>
<dbReference type="InterPro" id="IPR050639">
    <property type="entry name" value="SSR_resolvase"/>
</dbReference>
<dbReference type="SMART" id="SM00857">
    <property type="entry name" value="Resolvase"/>
    <property type="match status" value="1"/>
</dbReference>
<dbReference type="PROSITE" id="PS00398">
    <property type="entry name" value="RECOMBINASES_2"/>
    <property type="match status" value="1"/>
</dbReference>
<dbReference type="SUPFAM" id="SSF48295">
    <property type="entry name" value="TrpR-like"/>
    <property type="match status" value="1"/>
</dbReference>
<evidence type="ECO:0000313" key="5">
    <source>
        <dbReference type="EMBL" id="MFC0208772.1"/>
    </source>
</evidence>
<sequence length="196" mass="21945">MLIGYARVSKGDDQSNRAQARALAEAGCKRVFEEKASGGRWERPELHRMLDQLRDGDTVVVWKLDRLSRSLKDVLHLMDRITSAGAGFRSLTEAIDTTTAAGRMMMQMVGSFAEFERAMIRERTTAGLAQARAEGRIGGRRRKLDPKKRREIAESVLSGRKSGAEMARLYDVSEPTVSRIIAEYREKLETDSASQP</sequence>
<dbReference type="Pfam" id="PF13518">
    <property type="entry name" value="HTH_28"/>
    <property type="match status" value="1"/>
</dbReference>
<dbReference type="Proteomes" id="UP001589755">
    <property type="component" value="Unassembled WGS sequence"/>
</dbReference>
<dbReference type="PROSITE" id="PS51736">
    <property type="entry name" value="RECOMBINASES_3"/>
    <property type="match status" value="1"/>
</dbReference>
<dbReference type="InterPro" id="IPR055247">
    <property type="entry name" value="InsJ-like_HTH"/>
</dbReference>
<organism evidence="5 6">
    <name type="scientific">Chelativorans intermedius</name>
    <dbReference type="NCBI Taxonomy" id="515947"/>
    <lineage>
        <taxon>Bacteria</taxon>
        <taxon>Pseudomonadati</taxon>
        <taxon>Pseudomonadota</taxon>
        <taxon>Alphaproteobacteria</taxon>
        <taxon>Hyphomicrobiales</taxon>
        <taxon>Phyllobacteriaceae</taxon>
        <taxon>Chelativorans</taxon>
    </lineage>
</organism>
<dbReference type="CDD" id="cd03768">
    <property type="entry name" value="SR_ResInv"/>
    <property type="match status" value="1"/>
</dbReference>
<keyword evidence="2" id="KW-0238">DNA-binding</keyword>
<reference evidence="5 6" key="1">
    <citation type="submission" date="2024-09" db="EMBL/GenBank/DDBJ databases">
        <authorList>
            <person name="Sun Q."/>
            <person name="Mori K."/>
        </authorList>
    </citation>
    <scope>NUCLEOTIDE SEQUENCE [LARGE SCALE GENOMIC DNA]</scope>
    <source>
        <strain evidence="5 6">CCM 8543</strain>
    </source>
</reference>
<accession>A0ABV6D830</accession>
<comment type="caution">
    <text evidence="5">The sequence shown here is derived from an EMBL/GenBank/DDBJ whole genome shotgun (WGS) entry which is preliminary data.</text>
</comment>
<evidence type="ECO:0000256" key="3">
    <source>
        <dbReference type="ARBA" id="ARBA00023172"/>
    </source>
</evidence>
<dbReference type="InterPro" id="IPR036162">
    <property type="entry name" value="Resolvase-like_N_sf"/>
</dbReference>
<dbReference type="RefSeq" id="WP_173194399.1">
    <property type="nucleotide sequence ID" value="NZ_JAODNW010000022.1"/>
</dbReference>
<dbReference type="Gene3D" id="3.40.50.1390">
    <property type="entry name" value="Resolvase, N-terminal catalytic domain"/>
    <property type="match status" value="1"/>
</dbReference>
<evidence type="ECO:0000259" key="4">
    <source>
        <dbReference type="PROSITE" id="PS51736"/>
    </source>
</evidence>
<gene>
    <name evidence="5" type="ORF">ACFFJ2_10210</name>
</gene>
<dbReference type="InterPro" id="IPR006118">
    <property type="entry name" value="Recombinase_CS"/>
</dbReference>
<feature type="domain" description="Resolvase/invertase-type recombinase catalytic" evidence="4">
    <location>
        <begin position="1"/>
        <end position="135"/>
    </location>
</feature>
<evidence type="ECO:0000256" key="2">
    <source>
        <dbReference type="ARBA" id="ARBA00023125"/>
    </source>
</evidence>
<dbReference type="Pfam" id="PF00239">
    <property type="entry name" value="Resolvase"/>
    <property type="match status" value="1"/>
</dbReference>
<dbReference type="InterPro" id="IPR010921">
    <property type="entry name" value="Trp_repressor/repl_initiator"/>
</dbReference>
<dbReference type="EMBL" id="JBHLXD010000014">
    <property type="protein sequence ID" value="MFC0208772.1"/>
    <property type="molecule type" value="Genomic_DNA"/>
</dbReference>
<dbReference type="PANTHER" id="PTHR30461">
    <property type="entry name" value="DNA-INVERTASE FROM LAMBDOID PROPHAGE"/>
    <property type="match status" value="1"/>
</dbReference>
<dbReference type="PANTHER" id="PTHR30461:SF2">
    <property type="entry name" value="SERINE RECOMBINASE PINE-RELATED"/>
    <property type="match status" value="1"/>
</dbReference>
<keyword evidence="6" id="KW-1185">Reference proteome</keyword>
<dbReference type="InterPro" id="IPR006119">
    <property type="entry name" value="Resolv_N"/>
</dbReference>
<keyword evidence="1" id="KW-0229">DNA integration</keyword>
<name>A0ABV6D830_9HYPH</name>
<keyword evidence="3" id="KW-0233">DNA recombination</keyword>
<proteinExistence type="predicted"/>
<evidence type="ECO:0000256" key="1">
    <source>
        <dbReference type="ARBA" id="ARBA00022908"/>
    </source>
</evidence>
<dbReference type="SUPFAM" id="SSF53041">
    <property type="entry name" value="Resolvase-like"/>
    <property type="match status" value="1"/>
</dbReference>
<evidence type="ECO:0000313" key="6">
    <source>
        <dbReference type="Proteomes" id="UP001589755"/>
    </source>
</evidence>